<comment type="caution">
    <text evidence="1">The sequence shown here is derived from an EMBL/GenBank/DDBJ whole genome shotgun (WGS) entry which is preliminary data.</text>
</comment>
<name>A0A2A2K0U1_9BILA</name>
<dbReference type="AlphaFoldDB" id="A0A2A2K0U1"/>
<protein>
    <submittedName>
        <fullName evidence="1">Uncharacterized protein</fullName>
    </submittedName>
</protein>
<gene>
    <name evidence="1" type="ORF">WR25_14035</name>
</gene>
<dbReference type="Proteomes" id="UP000218231">
    <property type="component" value="Unassembled WGS sequence"/>
</dbReference>
<sequence>MRVGPGHAVRIVGIVDRRGTGEPSEVDHRVLAVARLPRRLHQLATEAAERRQIAVDRAVVAPGAALLLHLRHNLVEGAAHVALLEGAPAEFGRQLPQRRREQPRIPGTVVAQALVSGDPREAANHTTALRDILVPVAGRLDIGDRIVDDVGQTAGVGHEKRCRDFRHVARRRARRRADAGDQRVVQQRRHRITAGYHLRVVAQRHARLCFGPAQQQLHACVTDDPVAKRRAKVPQYVVRDLAAHPVGSAGLQHQNDGAPILLGEVRCMLFEQRDGKVVGTCGQTRGDTIRGRKDAAGAVIHAGLRVVSRRGRYAELIVEAVSEYRHRLARGHVAALHLLDHHARRLPPDRQTCGEATCLGRVSGPQCDGYRTANQIPELVVATLDSRRRADANL</sequence>
<dbReference type="EMBL" id="LIAE01009897">
    <property type="protein sequence ID" value="PAV67636.1"/>
    <property type="molecule type" value="Genomic_DNA"/>
</dbReference>
<keyword evidence="2" id="KW-1185">Reference proteome</keyword>
<organism evidence="1 2">
    <name type="scientific">Diploscapter pachys</name>
    <dbReference type="NCBI Taxonomy" id="2018661"/>
    <lineage>
        <taxon>Eukaryota</taxon>
        <taxon>Metazoa</taxon>
        <taxon>Ecdysozoa</taxon>
        <taxon>Nematoda</taxon>
        <taxon>Chromadorea</taxon>
        <taxon>Rhabditida</taxon>
        <taxon>Rhabditina</taxon>
        <taxon>Rhabditomorpha</taxon>
        <taxon>Rhabditoidea</taxon>
        <taxon>Rhabditidae</taxon>
        <taxon>Diploscapter</taxon>
    </lineage>
</organism>
<evidence type="ECO:0000313" key="2">
    <source>
        <dbReference type="Proteomes" id="UP000218231"/>
    </source>
</evidence>
<proteinExistence type="predicted"/>
<reference evidence="1 2" key="1">
    <citation type="journal article" date="2017" name="Curr. Biol.">
        <title>Genome architecture and evolution of a unichromosomal asexual nematode.</title>
        <authorList>
            <person name="Fradin H."/>
            <person name="Zegar C."/>
            <person name="Gutwein M."/>
            <person name="Lucas J."/>
            <person name="Kovtun M."/>
            <person name="Corcoran D."/>
            <person name="Baugh L.R."/>
            <person name="Kiontke K."/>
            <person name="Gunsalus K."/>
            <person name="Fitch D.H."/>
            <person name="Piano F."/>
        </authorList>
    </citation>
    <scope>NUCLEOTIDE SEQUENCE [LARGE SCALE GENOMIC DNA]</scope>
    <source>
        <strain evidence="1">PF1309</strain>
    </source>
</reference>
<accession>A0A2A2K0U1</accession>
<evidence type="ECO:0000313" key="1">
    <source>
        <dbReference type="EMBL" id="PAV67636.1"/>
    </source>
</evidence>